<evidence type="ECO:0000256" key="5">
    <source>
        <dbReference type="ARBA" id="ARBA00022588"/>
    </source>
</evidence>
<accession>A0A0E3KS76</accession>
<comment type="subcellular location">
    <subcellularLocation>
        <location evidence="1">Cell surface</location>
    </subcellularLocation>
    <subcellularLocation>
        <location evidence="2">Secreted</location>
    </subcellularLocation>
</comment>
<gene>
    <name evidence="18" type="primary">C1qA</name>
</gene>
<evidence type="ECO:0000256" key="8">
    <source>
        <dbReference type="ARBA" id="ARBA00022859"/>
    </source>
</evidence>
<dbReference type="InterPro" id="IPR001073">
    <property type="entry name" value="C1q_dom"/>
</dbReference>
<organism evidence="18">
    <name type="scientific">Anser cygnoides</name>
    <name type="common">Swan goose</name>
    <dbReference type="NCBI Taxonomy" id="8845"/>
    <lineage>
        <taxon>Eukaryota</taxon>
        <taxon>Metazoa</taxon>
        <taxon>Chordata</taxon>
        <taxon>Craniata</taxon>
        <taxon>Vertebrata</taxon>
        <taxon>Euteleostomi</taxon>
        <taxon>Archelosauria</taxon>
        <taxon>Archosauria</taxon>
        <taxon>Dinosauria</taxon>
        <taxon>Saurischia</taxon>
        <taxon>Theropoda</taxon>
        <taxon>Coelurosauria</taxon>
        <taxon>Aves</taxon>
        <taxon>Neognathae</taxon>
        <taxon>Galloanserae</taxon>
        <taxon>Anseriformes</taxon>
        <taxon>Anatidae</taxon>
        <taxon>Anserinae</taxon>
        <taxon>Anser</taxon>
    </lineage>
</organism>
<keyword evidence="13" id="KW-0379">Hydroxylation</keyword>
<proteinExistence type="evidence at transcript level"/>
<evidence type="ECO:0000256" key="14">
    <source>
        <dbReference type="ARBA" id="ARBA00093497"/>
    </source>
</evidence>
<evidence type="ECO:0000259" key="17">
    <source>
        <dbReference type="PROSITE" id="PS50871"/>
    </source>
</evidence>
<dbReference type="PANTHER" id="PTHR15427">
    <property type="entry name" value="EMILIN ELASTIN MICROFIBRIL INTERFACE-LOCATED PROTEIN ELASTIN MICROFIBRIL INTERFACER"/>
    <property type="match status" value="1"/>
</dbReference>
<dbReference type="PROSITE" id="PS50871">
    <property type="entry name" value="C1Q"/>
    <property type="match status" value="1"/>
</dbReference>
<dbReference type="InterPro" id="IPR008983">
    <property type="entry name" value="Tumour_necrosis_fac-like_dom"/>
</dbReference>
<dbReference type="GO" id="GO:0045087">
    <property type="term" value="P:innate immune response"/>
    <property type="evidence" value="ECO:0007669"/>
    <property type="project" value="UniProtKB-KW"/>
</dbReference>
<dbReference type="PRINTS" id="PR00007">
    <property type="entry name" value="COMPLEMNTC1Q"/>
</dbReference>
<keyword evidence="7" id="KW-0677">Repeat</keyword>
<evidence type="ECO:0000256" key="3">
    <source>
        <dbReference type="ARBA" id="ARBA00013456"/>
    </source>
</evidence>
<sequence length="243" mass="25345">MRLGLWLAASTLAAVLGTALPEEEVCRAPDGKDGFPGVPGLNGRPGQKGDMGEPGKAAPRTGIRGPKGDEGEPGPPGNPGNRGFHGPPGPRGLPGQPGPRGAKGKAGNILEQPRPAFSASRKSQTRRGNTVVFDNVITNQENSYSAQSGEFTCRIPGLYYFAFQVVSIGDLCLSITKNRERVVSFCDNNSRNILQVNSGSSVLSLAVGDQVSVSTDPVKGSQIYSGSEADSVFSGFMLFPQTG</sequence>
<dbReference type="PANTHER" id="PTHR15427:SF26">
    <property type="entry name" value="COMPLEMENT C1Q SUBCOMPONENT SUBUNIT A"/>
    <property type="match status" value="1"/>
</dbReference>
<evidence type="ECO:0000256" key="9">
    <source>
        <dbReference type="ARBA" id="ARBA00022875"/>
    </source>
</evidence>
<evidence type="ECO:0000256" key="6">
    <source>
        <dbReference type="ARBA" id="ARBA00022729"/>
    </source>
</evidence>
<keyword evidence="9" id="KW-0180">Complement pathway</keyword>
<evidence type="ECO:0000256" key="12">
    <source>
        <dbReference type="ARBA" id="ARBA00023180"/>
    </source>
</evidence>
<keyword evidence="4" id="KW-0964">Secreted</keyword>
<dbReference type="GO" id="GO:0006958">
    <property type="term" value="P:complement activation, classical pathway"/>
    <property type="evidence" value="ECO:0007669"/>
    <property type="project" value="UniProtKB-KW"/>
</dbReference>
<keyword evidence="11" id="KW-1015">Disulfide bond</keyword>
<feature type="domain" description="C1q" evidence="17">
    <location>
        <begin position="110"/>
        <end position="243"/>
    </location>
</feature>
<evidence type="ECO:0000256" key="15">
    <source>
        <dbReference type="SAM" id="MobiDB-lite"/>
    </source>
</evidence>
<evidence type="ECO:0000256" key="10">
    <source>
        <dbReference type="ARBA" id="ARBA00023119"/>
    </source>
</evidence>
<keyword evidence="8" id="KW-0391">Immunity</keyword>
<dbReference type="GO" id="GO:0005576">
    <property type="term" value="C:extracellular region"/>
    <property type="evidence" value="ECO:0007669"/>
    <property type="project" value="UniProtKB-SubCell"/>
</dbReference>
<keyword evidence="5" id="KW-0399">Innate immunity</keyword>
<dbReference type="Pfam" id="PF00386">
    <property type="entry name" value="C1q"/>
    <property type="match status" value="1"/>
</dbReference>
<dbReference type="GO" id="GO:0009986">
    <property type="term" value="C:cell surface"/>
    <property type="evidence" value="ECO:0007669"/>
    <property type="project" value="UniProtKB-SubCell"/>
</dbReference>
<dbReference type="AlphaFoldDB" id="A0A0E3KS76"/>
<evidence type="ECO:0000256" key="11">
    <source>
        <dbReference type="ARBA" id="ARBA00023157"/>
    </source>
</evidence>
<dbReference type="FunFam" id="2.60.120.40:FF:000001">
    <property type="entry name" value="Complement C1q B chain"/>
    <property type="match status" value="1"/>
</dbReference>
<dbReference type="Gene3D" id="2.60.120.40">
    <property type="match status" value="1"/>
</dbReference>
<reference evidence="18" key="1">
    <citation type="submission" date="2014-12" db="EMBL/GenBank/DDBJ databases">
        <authorList>
            <person name="Mansoor T."/>
            <person name="Chen R."/>
            <person name="Yuan H."/>
            <person name="Xia C."/>
        </authorList>
    </citation>
    <scope>NUCLEOTIDE SEQUENCE</scope>
</reference>
<feature type="non-terminal residue" evidence="18">
    <location>
        <position position="1"/>
    </location>
</feature>
<evidence type="ECO:0000256" key="2">
    <source>
        <dbReference type="ARBA" id="ARBA00004613"/>
    </source>
</evidence>
<evidence type="ECO:0000256" key="13">
    <source>
        <dbReference type="ARBA" id="ARBA00023278"/>
    </source>
</evidence>
<evidence type="ECO:0000256" key="4">
    <source>
        <dbReference type="ARBA" id="ARBA00022525"/>
    </source>
</evidence>
<evidence type="ECO:0000256" key="7">
    <source>
        <dbReference type="ARBA" id="ARBA00022737"/>
    </source>
</evidence>
<dbReference type="SMART" id="SM00110">
    <property type="entry name" value="C1Q"/>
    <property type="match status" value="1"/>
</dbReference>
<feature type="chain" id="PRO_5002411275" description="Complement C1q subcomponent subunit A" evidence="16">
    <location>
        <begin position="22"/>
        <end position="243"/>
    </location>
</feature>
<evidence type="ECO:0000313" key="18">
    <source>
        <dbReference type="EMBL" id="AKA94344.1"/>
    </source>
</evidence>
<dbReference type="Pfam" id="PF01391">
    <property type="entry name" value="Collagen"/>
    <property type="match status" value="1"/>
</dbReference>
<dbReference type="InterPro" id="IPR050392">
    <property type="entry name" value="Collagen/C1q_domain"/>
</dbReference>
<keyword evidence="10" id="KW-0176">Collagen</keyword>
<feature type="region of interest" description="Disordered" evidence="15">
    <location>
        <begin position="27"/>
        <end position="126"/>
    </location>
</feature>
<dbReference type="GO" id="GO:0005581">
    <property type="term" value="C:collagen trimer"/>
    <property type="evidence" value="ECO:0007669"/>
    <property type="project" value="UniProtKB-KW"/>
</dbReference>
<comment type="subunit">
    <text evidence="14">Core component of the complement C1 complex, a calcium-dependent complex composed of 1 molecule of the C1Q subcomplex, 2 molecules of C1R and 2 molecules of C1S. The C1Q subcomplex is composed 18 subunits: 3 chains of C1QA, C1QB, and C1QC trimerize to form 6 collagen-like triple helices connected to six globular ligand-recognition modules (C1q domain). Interacts with CR1 (via Sushi 24 and Sushi 25 domains). Interacts (via C-terminus) with CD33; this interaction activates CD33 inhibitory motifs.</text>
</comment>
<protein>
    <recommendedName>
        <fullName evidence="3">Complement C1q subcomponent subunit A</fullName>
    </recommendedName>
</protein>
<dbReference type="InterPro" id="IPR008160">
    <property type="entry name" value="Collagen"/>
</dbReference>
<dbReference type="EMBL" id="KP238277">
    <property type="protein sequence ID" value="AKA94344.1"/>
    <property type="molecule type" value="mRNA"/>
</dbReference>
<feature type="signal peptide" evidence="16">
    <location>
        <begin position="1"/>
        <end position="21"/>
    </location>
</feature>
<dbReference type="SUPFAM" id="SSF49842">
    <property type="entry name" value="TNF-like"/>
    <property type="match status" value="1"/>
</dbReference>
<evidence type="ECO:0000256" key="16">
    <source>
        <dbReference type="SAM" id="SignalP"/>
    </source>
</evidence>
<name>A0A0E3KS76_ANSCY</name>
<reference evidence="18" key="2">
    <citation type="journal article" date="2015" name="PLoS ONE">
        <title>De novo transcriptomic analysis of peripheral blood lymphocytes from the chinese goose: gene discovery and immune system pathway description.</title>
        <authorList>
            <person name="Tariq M."/>
            <person name="Chen R."/>
            <person name="Yuan H."/>
            <person name="Liu Y."/>
            <person name="Wu Y."/>
            <person name="Wang J."/>
            <person name="Xia C."/>
        </authorList>
    </citation>
    <scope>NUCLEOTIDE SEQUENCE</scope>
</reference>
<keyword evidence="12" id="KW-0325">Glycoprotein</keyword>
<keyword evidence="6 16" id="KW-0732">Signal</keyword>
<evidence type="ECO:0000256" key="1">
    <source>
        <dbReference type="ARBA" id="ARBA00004241"/>
    </source>
</evidence>